<dbReference type="Pfam" id="PF04464">
    <property type="entry name" value="Glyphos_transf"/>
    <property type="match status" value="1"/>
</dbReference>
<accession>A0A2A4X5T0</accession>
<dbReference type="Gene3D" id="3.40.50.12580">
    <property type="match status" value="1"/>
</dbReference>
<evidence type="ECO:0000313" key="2">
    <source>
        <dbReference type="Proteomes" id="UP000218775"/>
    </source>
</evidence>
<dbReference type="GO" id="GO:0047355">
    <property type="term" value="F:CDP-glycerol glycerophosphotransferase activity"/>
    <property type="evidence" value="ECO:0007669"/>
    <property type="project" value="InterPro"/>
</dbReference>
<dbReference type="Proteomes" id="UP000218775">
    <property type="component" value="Unassembled WGS sequence"/>
</dbReference>
<sequence length="346" mass="39252">MKKVGLLLSEDAHHLDHLAPLCCLLNIALATNCPIIFKQGKTFYPKLHIFIKEKIELASFLVENFDTLISSIAKPLINLFLFPHVDLTGKTLTTLWTPHGHSDKGQSAPFFQALKDEDGLLYYGPNMLNVLKSKLDSLEEKKLFSLGNYRKDYFEKHAPFYKRLLTKTFSLQKTPKHTLLYAPTWKDSENSSSLENVLTQLVHSLPKTLHLIIKLHPHSLKKTSPKVALAIAHARALKNITLIENIPTILPILSHVDGLIGDMSSIGYDFLSFKKPMFFLPNASSNSPLFKCGYSIFPENYSSIFSIIERNMQPNPDMEKEKQILYKQVFASKPSINTLNWDTLPC</sequence>
<dbReference type="PANTHER" id="PTHR37316">
    <property type="entry name" value="TEICHOIC ACID GLYCEROL-PHOSPHATE PRIMASE"/>
    <property type="match status" value="1"/>
</dbReference>
<gene>
    <name evidence="1" type="ORF">COB21_02785</name>
</gene>
<dbReference type="InterPro" id="IPR043148">
    <property type="entry name" value="TagF_C"/>
</dbReference>
<dbReference type="SUPFAM" id="SSF53756">
    <property type="entry name" value="UDP-Glycosyltransferase/glycogen phosphorylase"/>
    <property type="match status" value="1"/>
</dbReference>
<dbReference type="InterPro" id="IPR007554">
    <property type="entry name" value="Glycerophosphate_synth"/>
</dbReference>
<comment type="caution">
    <text evidence="1">The sequence shown here is derived from an EMBL/GenBank/DDBJ whole genome shotgun (WGS) entry which is preliminary data.</text>
</comment>
<protein>
    <recommendedName>
        <fullName evidence="3">CDP-glycerol--glycerophosphate glycerophosphotransferase</fullName>
    </recommendedName>
</protein>
<organism evidence="1 2">
    <name type="scientific">Aerophobetes bacterium</name>
    <dbReference type="NCBI Taxonomy" id="2030807"/>
    <lineage>
        <taxon>Bacteria</taxon>
        <taxon>Candidatus Aerophobota</taxon>
    </lineage>
</organism>
<dbReference type="EMBL" id="NVUK01000014">
    <property type="protein sequence ID" value="PCI77661.1"/>
    <property type="molecule type" value="Genomic_DNA"/>
</dbReference>
<dbReference type="InterPro" id="IPR051612">
    <property type="entry name" value="Teichoic_Acid_Biosynth"/>
</dbReference>
<proteinExistence type="predicted"/>
<evidence type="ECO:0000313" key="1">
    <source>
        <dbReference type="EMBL" id="PCI77661.1"/>
    </source>
</evidence>
<dbReference type="AlphaFoldDB" id="A0A2A4X5T0"/>
<reference evidence="2" key="1">
    <citation type="submission" date="2017-08" db="EMBL/GenBank/DDBJ databases">
        <title>A dynamic microbial community with high functional redundancy inhabits the cold, oxic subseafloor aquifer.</title>
        <authorList>
            <person name="Tully B.J."/>
            <person name="Wheat C.G."/>
            <person name="Glazer B.T."/>
            <person name="Huber J.A."/>
        </authorList>
    </citation>
    <scope>NUCLEOTIDE SEQUENCE [LARGE SCALE GENOMIC DNA]</scope>
</reference>
<evidence type="ECO:0008006" key="3">
    <source>
        <dbReference type="Google" id="ProtNLM"/>
    </source>
</evidence>
<dbReference type="PANTHER" id="PTHR37316:SF3">
    <property type="entry name" value="TEICHOIC ACID GLYCEROL-PHOSPHATE TRANSFERASE"/>
    <property type="match status" value="1"/>
</dbReference>
<dbReference type="GO" id="GO:0016020">
    <property type="term" value="C:membrane"/>
    <property type="evidence" value="ECO:0007669"/>
    <property type="project" value="InterPro"/>
</dbReference>
<name>A0A2A4X5T0_UNCAE</name>